<evidence type="ECO:0000256" key="3">
    <source>
        <dbReference type="ARBA" id="ARBA00022692"/>
    </source>
</evidence>
<evidence type="ECO:0000256" key="7">
    <source>
        <dbReference type="SAM" id="Phobius"/>
    </source>
</evidence>
<keyword evidence="5 7" id="KW-1133">Transmembrane helix</keyword>
<comment type="subcellular location">
    <subcellularLocation>
        <location evidence="1">Membrane</location>
        <topology evidence="1">Multi-pass membrane protein</topology>
    </subcellularLocation>
</comment>
<keyword evidence="6 7" id="KW-0472">Membrane</keyword>
<keyword evidence="10" id="KW-1185">Reference proteome</keyword>
<protein>
    <submittedName>
        <fullName evidence="9">Cytochrome C biogenesis protein</fullName>
    </submittedName>
</protein>
<dbReference type="InterPro" id="IPR051790">
    <property type="entry name" value="Cytochrome_c-biogenesis_DsbD"/>
</dbReference>
<proteinExistence type="inferred from homology"/>
<feature type="transmembrane region" description="Helical" evidence="7">
    <location>
        <begin position="202"/>
        <end position="219"/>
    </location>
</feature>
<gene>
    <name evidence="9" type="ORF">C0Z18_16620</name>
</gene>
<evidence type="ECO:0000313" key="10">
    <source>
        <dbReference type="Proteomes" id="UP000235616"/>
    </source>
</evidence>
<dbReference type="GO" id="GO:0016020">
    <property type="term" value="C:membrane"/>
    <property type="evidence" value="ECO:0007669"/>
    <property type="project" value="UniProtKB-SubCell"/>
</dbReference>
<evidence type="ECO:0000256" key="2">
    <source>
        <dbReference type="ARBA" id="ARBA00006143"/>
    </source>
</evidence>
<accession>A0A2N7VN11</accession>
<keyword evidence="4" id="KW-0201">Cytochrome c-type biogenesis</keyword>
<evidence type="ECO:0000259" key="8">
    <source>
        <dbReference type="Pfam" id="PF02683"/>
    </source>
</evidence>
<dbReference type="Pfam" id="PF02683">
    <property type="entry name" value="DsbD_TM"/>
    <property type="match status" value="1"/>
</dbReference>
<keyword evidence="3 7" id="KW-0812">Transmembrane</keyword>
<dbReference type="OrthoDB" id="9811352at2"/>
<dbReference type="PANTHER" id="PTHR31272:SF9">
    <property type="entry name" value="BLL1027 PROTEIN"/>
    <property type="match status" value="1"/>
</dbReference>
<comment type="similarity">
    <text evidence="2">Belongs to the DsbD family.</text>
</comment>
<organism evidence="9 10">
    <name type="scientific">Trinickia dabaoshanensis</name>
    <dbReference type="NCBI Taxonomy" id="564714"/>
    <lineage>
        <taxon>Bacteria</taxon>
        <taxon>Pseudomonadati</taxon>
        <taxon>Pseudomonadota</taxon>
        <taxon>Betaproteobacteria</taxon>
        <taxon>Burkholderiales</taxon>
        <taxon>Burkholderiaceae</taxon>
        <taxon>Trinickia</taxon>
    </lineage>
</organism>
<dbReference type="EMBL" id="PNYA01000014">
    <property type="protein sequence ID" value="PMS18549.1"/>
    <property type="molecule type" value="Genomic_DNA"/>
</dbReference>
<evidence type="ECO:0000313" key="9">
    <source>
        <dbReference type="EMBL" id="PMS18549.1"/>
    </source>
</evidence>
<evidence type="ECO:0000256" key="1">
    <source>
        <dbReference type="ARBA" id="ARBA00004141"/>
    </source>
</evidence>
<dbReference type="RefSeq" id="WP_102646512.1">
    <property type="nucleotide sequence ID" value="NZ_PNYA01000014.1"/>
</dbReference>
<dbReference type="InterPro" id="IPR003834">
    <property type="entry name" value="Cyt_c_assmbl_TM_dom"/>
</dbReference>
<feature type="transmembrane region" description="Helical" evidence="7">
    <location>
        <begin position="126"/>
        <end position="150"/>
    </location>
</feature>
<feature type="transmembrane region" description="Helical" evidence="7">
    <location>
        <begin position="162"/>
        <end position="181"/>
    </location>
</feature>
<evidence type="ECO:0000256" key="5">
    <source>
        <dbReference type="ARBA" id="ARBA00022989"/>
    </source>
</evidence>
<evidence type="ECO:0000256" key="4">
    <source>
        <dbReference type="ARBA" id="ARBA00022748"/>
    </source>
</evidence>
<comment type="caution">
    <text evidence="9">The sequence shown here is derived from an EMBL/GenBank/DDBJ whole genome shotgun (WGS) entry which is preliminary data.</text>
</comment>
<dbReference type="AlphaFoldDB" id="A0A2N7VN11"/>
<sequence>MGFGLATYVFGYLSGVISTLSPCVLPLLPIVLGGAAASNRLGPLALTAGVMLSFTAAGTFLASVGTMLGFSESAFRYGAAILLLAAGAILLVPALSRRFASLASGVSTGGQIFLQRMELRGIGGQFVIGLTLGAVWSPCVGPTLGGAIALAARGKDLVETSMLMAIYALGAGTPMLLLGLASRAAAARWRGGLALAGKHGKYLLGGSLLLLGVLTLSGLDKAVEAWAVDSSPPWLLDLTTRI</sequence>
<feature type="transmembrane region" description="Helical" evidence="7">
    <location>
        <begin position="12"/>
        <end position="32"/>
    </location>
</feature>
<feature type="domain" description="Cytochrome C biogenesis protein transmembrane" evidence="8">
    <location>
        <begin position="10"/>
        <end position="185"/>
    </location>
</feature>
<feature type="transmembrane region" description="Helical" evidence="7">
    <location>
        <begin position="74"/>
        <end position="95"/>
    </location>
</feature>
<feature type="transmembrane region" description="Helical" evidence="7">
    <location>
        <begin position="44"/>
        <end position="68"/>
    </location>
</feature>
<evidence type="ECO:0000256" key="6">
    <source>
        <dbReference type="ARBA" id="ARBA00023136"/>
    </source>
</evidence>
<name>A0A2N7VN11_9BURK</name>
<dbReference type="Proteomes" id="UP000235616">
    <property type="component" value="Unassembled WGS sequence"/>
</dbReference>
<dbReference type="PANTHER" id="PTHR31272">
    <property type="entry name" value="CYTOCHROME C-TYPE BIOGENESIS PROTEIN HI_1454-RELATED"/>
    <property type="match status" value="1"/>
</dbReference>
<dbReference type="GO" id="GO:0017004">
    <property type="term" value="P:cytochrome complex assembly"/>
    <property type="evidence" value="ECO:0007669"/>
    <property type="project" value="UniProtKB-KW"/>
</dbReference>
<reference evidence="9 10" key="1">
    <citation type="submission" date="2018-01" db="EMBL/GenBank/DDBJ databases">
        <title>Whole genome analyses suggest that Burkholderia sensu lato contains two further novel genera in the rhizoxinica-symbiotica group Mycetohabitans gen. nov., and Trinickia gen. nov.: implications for the evolution of diazotrophy and nodulation in the Burkholderiaceae.</title>
        <authorList>
            <person name="Estrada-de los Santos P."/>
            <person name="Palmer M."/>
            <person name="Chavez-Ramirez B."/>
            <person name="Beukes C."/>
            <person name="Steenkamp E.T."/>
            <person name="Hirsch A.M."/>
            <person name="Manyaka P."/>
            <person name="Maluk M."/>
            <person name="Lafos M."/>
            <person name="Crook M."/>
            <person name="Gross E."/>
            <person name="Simon M.F."/>
            <person name="Bueno dos Reis Junior F."/>
            <person name="Poole P.S."/>
            <person name="Venter S.N."/>
            <person name="James E.K."/>
        </authorList>
    </citation>
    <scope>NUCLEOTIDE SEQUENCE [LARGE SCALE GENOMIC DNA]</scope>
    <source>
        <strain evidence="9 10">GIMN1.004</strain>
    </source>
</reference>